<keyword evidence="2" id="KW-1185">Reference proteome</keyword>
<organism evidence="1 2">
    <name type="scientific">Caerostris darwini</name>
    <dbReference type="NCBI Taxonomy" id="1538125"/>
    <lineage>
        <taxon>Eukaryota</taxon>
        <taxon>Metazoa</taxon>
        <taxon>Ecdysozoa</taxon>
        <taxon>Arthropoda</taxon>
        <taxon>Chelicerata</taxon>
        <taxon>Arachnida</taxon>
        <taxon>Araneae</taxon>
        <taxon>Araneomorphae</taxon>
        <taxon>Entelegynae</taxon>
        <taxon>Araneoidea</taxon>
        <taxon>Araneidae</taxon>
        <taxon>Caerostris</taxon>
    </lineage>
</organism>
<name>A0AAV4Q6U2_9ARAC</name>
<evidence type="ECO:0000313" key="2">
    <source>
        <dbReference type="Proteomes" id="UP001054837"/>
    </source>
</evidence>
<comment type="caution">
    <text evidence="1">The sequence shown here is derived from an EMBL/GenBank/DDBJ whole genome shotgun (WGS) entry which is preliminary data.</text>
</comment>
<accession>A0AAV4Q6U2</accession>
<sequence length="107" mass="12061">MARNTFVLRSQKVVASREHKLKEKQSKNPVRVEIYHFRGSAYPIRRDSFYCSFFLAFPAWGVWNMTGKELDHNILQQSSGDAVIRGAGGAYGWNKGDLVGAVTPDKV</sequence>
<evidence type="ECO:0000313" key="1">
    <source>
        <dbReference type="EMBL" id="GIY04741.1"/>
    </source>
</evidence>
<dbReference type="Proteomes" id="UP001054837">
    <property type="component" value="Unassembled WGS sequence"/>
</dbReference>
<dbReference type="EMBL" id="BPLQ01003970">
    <property type="protein sequence ID" value="GIY04741.1"/>
    <property type="molecule type" value="Genomic_DNA"/>
</dbReference>
<reference evidence="1 2" key="1">
    <citation type="submission" date="2021-06" db="EMBL/GenBank/DDBJ databases">
        <title>Caerostris darwini draft genome.</title>
        <authorList>
            <person name="Kono N."/>
            <person name="Arakawa K."/>
        </authorList>
    </citation>
    <scope>NUCLEOTIDE SEQUENCE [LARGE SCALE GENOMIC DNA]</scope>
</reference>
<proteinExistence type="predicted"/>
<dbReference type="AlphaFoldDB" id="A0AAV4Q6U2"/>
<protein>
    <submittedName>
        <fullName evidence="1">Uncharacterized protein</fullName>
    </submittedName>
</protein>
<gene>
    <name evidence="1" type="ORF">CDAR_496491</name>
</gene>